<organism evidence="8 9">
    <name type="scientific">Lachnoanaerobaculum saburreum</name>
    <dbReference type="NCBI Taxonomy" id="467210"/>
    <lineage>
        <taxon>Bacteria</taxon>
        <taxon>Bacillati</taxon>
        <taxon>Bacillota</taxon>
        <taxon>Clostridia</taxon>
        <taxon>Lachnospirales</taxon>
        <taxon>Lachnospiraceae</taxon>
        <taxon>Lachnoanaerobaculum</taxon>
    </lineage>
</organism>
<evidence type="ECO:0000256" key="2">
    <source>
        <dbReference type="ARBA" id="ARBA00022722"/>
    </source>
</evidence>
<name>A0A133ZF14_9FIRM</name>
<proteinExistence type="inferred from homology"/>
<reference evidence="9" key="1">
    <citation type="submission" date="2016-01" db="EMBL/GenBank/DDBJ databases">
        <authorList>
            <person name="Mitreva M."/>
            <person name="Pepin K.H."/>
            <person name="Mihindukulasuriya K.A."/>
            <person name="Fulton R."/>
            <person name="Fronick C."/>
            <person name="O'Laughlin M."/>
            <person name="Miner T."/>
            <person name="Herter B."/>
            <person name="Rosa B.A."/>
            <person name="Cordes M."/>
            <person name="Tomlinson C."/>
            <person name="Wollam A."/>
            <person name="Palsikar V.B."/>
            <person name="Mardis E.R."/>
            <person name="Wilson R.K."/>
        </authorList>
    </citation>
    <scope>NUCLEOTIDE SEQUENCE [LARGE SCALE GENOMIC DNA]</scope>
    <source>
        <strain evidence="9">DNF00896</strain>
    </source>
</reference>
<comment type="catalytic activity">
    <reaction evidence="6">
        <text>Endonucleolytic cleavage of RNA, removing 5'-extranucleotides from tRNA precursor.</text>
        <dbReference type="EC" id="3.1.26.5"/>
    </reaction>
</comment>
<dbReference type="AlphaFoldDB" id="A0A133ZF14"/>
<keyword evidence="4 6" id="KW-0378">Hydrolase</keyword>
<dbReference type="InterPro" id="IPR000100">
    <property type="entry name" value="RNase_P"/>
</dbReference>
<evidence type="ECO:0000256" key="4">
    <source>
        <dbReference type="ARBA" id="ARBA00022801"/>
    </source>
</evidence>
<evidence type="ECO:0000256" key="7">
    <source>
        <dbReference type="NCBIfam" id="TIGR00188"/>
    </source>
</evidence>
<accession>A0A133ZF14</accession>
<dbReference type="Pfam" id="PF00825">
    <property type="entry name" value="Ribonuclease_P"/>
    <property type="match status" value="1"/>
</dbReference>
<dbReference type="InterPro" id="IPR014721">
    <property type="entry name" value="Ribsml_uS5_D2-typ_fold_subgr"/>
</dbReference>
<keyword evidence="5 6" id="KW-0694">RNA-binding</keyword>
<dbReference type="InterPro" id="IPR020568">
    <property type="entry name" value="Ribosomal_Su5_D2-typ_SF"/>
</dbReference>
<dbReference type="GO" id="GO:0000049">
    <property type="term" value="F:tRNA binding"/>
    <property type="evidence" value="ECO:0007669"/>
    <property type="project" value="UniProtKB-UniRule"/>
</dbReference>
<keyword evidence="9" id="KW-1185">Reference proteome</keyword>
<dbReference type="EMBL" id="LSDA01000136">
    <property type="protein sequence ID" value="KXB54027.1"/>
    <property type="molecule type" value="Genomic_DNA"/>
</dbReference>
<dbReference type="NCBIfam" id="TIGR00188">
    <property type="entry name" value="rnpA"/>
    <property type="match status" value="1"/>
</dbReference>
<protein>
    <recommendedName>
        <fullName evidence="6 7">Ribonuclease P protein component</fullName>
        <shortName evidence="6">RNase P protein</shortName>
        <shortName evidence="6">RNaseP protein</shortName>
        <ecNumber evidence="6 7">3.1.26.5</ecNumber>
    </recommendedName>
    <alternativeName>
        <fullName evidence="6">Protein C5</fullName>
    </alternativeName>
</protein>
<sequence length="117" mass="13729">MKNFPSLRSNTDFQKVYKNGKSYANKALVMYVYKNELTYNRIGISVSKKNGNSVVRHTFVRKLREIFRLNKIEKKGLDIIVVVRVGADVKDYHKLESAYLHLLKSHRLDKEDVEKIK</sequence>
<dbReference type="GO" id="GO:0042781">
    <property type="term" value="F:3'-tRNA processing endoribonuclease activity"/>
    <property type="evidence" value="ECO:0007669"/>
    <property type="project" value="TreeGrafter"/>
</dbReference>
<comment type="caution">
    <text evidence="8">The sequence shown here is derived from an EMBL/GenBank/DDBJ whole genome shotgun (WGS) entry which is preliminary data.</text>
</comment>
<dbReference type="PANTHER" id="PTHR33992">
    <property type="entry name" value="RIBONUCLEASE P PROTEIN COMPONENT"/>
    <property type="match status" value="1"/>
</dbReference>
<dbReference type="GO" id="GO:0001682">
    <property type="term" value="P:tRNA 5'-leader removal"/>
    <property type="evidence" value="ECO:0007669"/>
    <property type="project" value="UniProtKB-UniRule"/>
</dbReference>
<dbReference type="PATRIC" id="fig|467210.3.peg.2396"/>
<comment type="function">
    <text evidence="6">RNaseP catalyzes the removal of the 5'-leader sequence from pre-tRNA to produce the mature 5'-terminus. It can also cleave other RNA substrates such as 4.5S RNA. The protein component plays an auxiliary but essential role in vivo by binding to the 5'-leader sequence and broadening the substrate specificity of the ribozyme.</text>
</comment>
<keyword evidence="1 6" id="KW-0819">tRNA processing</keyword>
<dbReference type="RefSeq" id="WP_060931998.1">
    <property type="nucleotide sequence ID" value="NZ_KQ959846.1"/>
</dbReference>
<comment type="similarity">
    <text evidence="6">Belongs to the RnpA family.</text>
</comment>
<evidence type="ECO:0000256" key="5">
    <source>
        <dbReference type="ARBA" id="ARBA00022884"/>
    </source>
</evidence>
<evidence type="ECO:0000256" key="3">
    <source>
        <dbReference type="ARBA" id="ARBA00022759"/>
    </source>
</evidence>
<dbReference type="STRING" id="467210.HMPREF1866_02423"/>
<comment type="subunit">
    <text evidence="6">Consists of a catalytic RNA component (M1 or rnpB) and a protein subunit.</text>
</comment>
<dbReference type="OrthoDB" id="9810867at2"/>
<keyword evidence="2 6" id="KW-0540">Nuclease</keyword>
<dbReference type="Proteomes" id="UP000070394">
    <property type="component" value="Unassembled WGS sequence"/>
</dbReference>
<dbReference type="GO" id="GO:0004526">
    <property type="term" value="F:ribonuclease P activity"/>
    <property type="evidence" value="ECO:0007669"/>
    <property type="project" value="UniProtKB-UniRule"/>
</dbReference>
<dbReference type="GO" id="GO:0030677">
    <property type="term" value="C:ribonuclease P complex"/>
    <property type="evidence" value="ECO:0007669"/>
    <property type="project" value="TreeGrafter"/>
</dbReference>
<evidence type="ECO:0000313" key="8">
    <source>
        <dbReference type="EMBL" id="KXB54027.1"/>
    </source>
</evidence>
<evidence type="ECO:0000313" key="9">
    <source>
        <dbReference type="Proteomes" id="UP000070394"/>
    </source>
</evidence>
<gene>
    <name evidence="6" type="primary">rnpA</name>
    <name evidence="8" type="ORF">HMPREF1866_02423</name>
</gene>
<dbReference type="Gene3D" id="3.30.230.10">
    <property type="match status" value="1"/>
</dbReference>
<dbReference type="SUPFAM" id="SSF54211">
    <property type="entry name" value="Ribosomal protein S5 domain 2-like"/>
    <property type="match status" value="1"/>
</dbReference>
<evidence type="ECO:0000256" key="6">
    <source>
        <dbReference type="HAMAP-Rule" id="MF_00227"/>
    </source>
</evidence>
<evidence type="ECO:0000256" key="1">
    <source>
        <dbReference type="ARBA" id="ARBA00022694"/>
    </source>
</evidence>
<dbReference type="HAMAP" id="MF_00227">
    <property type="entry name" value="RNase_P"/>
    <property type="match status" value="1"/>
</dbReference>
<dbReference type="EC" id="3.1.26.5" evidence="6 7"/>
<dbReference type="PANTHER" id="PTHR33992:SF1">
    <property type="entry name" value="RIBONUCLEASE P PROTEIN COMPONENT"/>
    <property type="match status" value="1"/>
</dbReference>
<keyword evidence="3 6" id="KW-0255">Endonuclease</keyword>